<dbReference type="Proteomes" id="UP000001610">
    <property type="component" value="Unassembled WGS sequence"/>
</dbReference>
<evidence type="ECO:0008006" key="4">
    <source>
        <dbReference type="Google" id="ProtNLM"/>
    </source>
</evidence>
<feature type="signal peptide" evidence="1">
    <location>
        <begin position="1"/>
        <end position="22"/>
    </location>
</feature>
<keyword evidence="1" id="KW-0732">Signal</keyword>
<gene>
    <name evidence="2" type="ORF">CCM_03859</name>
</gene>
<dbReference type="VEuPathDB" id="FungiDB:CCM_03859"/>
<keyword evidence="3" id="KW-1185">Reference proteome</keyword>
<dbReference type="HOGENOM" id="CLU_2236461_0_0_1"/>
<evidence type="ECO:0000313" key="3">
    <source>
        <dbReference type="Proteomes" id="UP000001610"/>
    </source>
</evidence>
<accession>G3JCV8</accession>
<name>G3JCV8_CORMM</name>
<proteinExistence type="predicted"/>
<evidence type="ECO:0000256" key="1">
    <source>
        <dbReference type="SAM" id="SignalP"/>
    </source>
</evidence>
<sequence>MASRAFRRLSLLFYVFCPSVIGSLIAGLAAGGAQPGGRAWGDVVKAVTKTSKQTRIRRILEVSRRDSSVPGSCIVKARISGRRLTGLARSAGKHHGMDRTGHGLA</sequence>
<dbReference type="AlphaFoldDB" id="G3JCV8"/>
<feature type="chain" id="PRO_5003446096" description="Secreted protein" evidence="1">
    <location>
        <begin position="23"/>
        <end position="105"/>
    </location>
</feature>
<evidence type="ECO:0000313" key="2">
    <source>
        <dbReference type="EMBL" id="EGX92486.1"/>
    </source>
</evidence>
<dbReference type="GeneID" id="18165882"/>
<dbReference type="EMBL" id="JH126401">
    <property type="protein sequence ID" value="EGX92486.1"/>
    <property type="molecule type" value="Genomic_DNA"/>
</dbReference>
<dbReference type="KEGG" id="cmt:CCM_03859"/>
<protein>
    <recommendedName>
        <fullName evidence="4">Secreted protein</fullName>
    </recommendedName>
</protein>
<reference evidence="2 3" key="1">
    <citation type="journal article" date="2011" name="Genome Biol.">
        <title>Genome sequence of the insect pathogenic fungus Cordyceps militaris, a valued traditional Chinese medicine.</title>
        <authorList>
            <person name="Zheng P."/>
            <person name="Xia Y."/>
            <person name="Xiao G."/>
            <person name="Xiong C."/>
            <person name="Hu X."/>
            <person name="Zhang S."/>
            <person name="Zheng H."/>
            <person name="Huang Y."/>
            <person name="Zhou Y."/>
            <person name="Wang S."/>
            <person name="Zhao G.P."/>
            <person name="Liu X."/>
            <person name="St Leger R.J."/>
            <person name="Wang C."/>
        </authorList>
    </citation>
    <scope>NUCLEOTIDE SEQUENCE [LARGE SCALE GENOMIC DNA]</scope>
    <source>
        <strain evidence="2 3">CM01</strain>
    </source>
</reference>
<organism evidence="2 3">
    <name type="scientific">Cordyceps militaris (strain CM01)</name>
    <name type="common">Caterpillar fungus</name>
    <dbReference type="NCBI Taxonomy" id="983644"/>
    <lineage>
        <taxon>Eukaryota</taxon>
        <taxon>Fungi</taxon>
        <taxon>Dikarya</taxon>
        <taxon>Ascomycota</taxon>
        <taxon>Pezizomycotina</taxon>
        <taxon>Sordariomycetes</taxon>
        <taxon>Hypocreomycetidae</taxon>
        <taxon>Hypocreales</taxon>
        <taxon>Cordycipitaceae</taxon>
        <taxon>Cordyceps</taxon>
    </lineage>
</organism>
<dbReference type="RefSeq" id="XP_006669070.1">
    <property type="nucleotide sequence ID" value="XM_006669007.1"/>
</dbReference>
<dbReference type="InParanoid" id="G3JCV8"/>